<evidence type="ECO:0000313" key="1">
    <source>
        <dbReference type="EMBL" id="KAJ7680129.1"/>
    </source>
</evidence>
<dbReference type="Proteomes" id="UP001221757">
    <property type="component" value="Unassembled WGS sequence"/>
</dbReference>
<gene>
    <name evidence="1" type="ORF">B0H17DRAFT_1138739</name>
</gene>
<comment type="caution">
    <text evidence="1">The sequence shown here is derived from an EMBL/GenBank/DDBJ whole genome shotgun (WGS) entry which is preliminary data.</text>
</comment>
<sequence>MSTLLAGELDLTGDAAGARKAVHTSGDSDPCNLERWSDSIQTQEIRISLISRDGEGTSTERCAVDNHEGWWSEEKMERRTDVAAHQIRSCTFCGRREVQSRGAPMKWEISALATECGATYESIANIWELKALISIERRHLVCTAIRSTRAKWPSKQVASHEADGELVARQSKGEGNKRGLTAIDAGVMRQATQILSGGWMCFIDHGKAAVLHGFPRPSTYVLKLKMVGQ</sequence>
<protein>
    <submittedName>
        <fullName evidence="1">Uncharacterized protein</fullName>
    </submittedName>
</protein>
<proteinExistence type="predicted"/>
<organism evidence="1 2">
    <name type="scientific">Mycena rosella</name>
    <name type="common">Pink bonnet</name>
    <name type="synonym">Agaricus rosellus</name>
    <dbReference type="NCBI Taxonomy" id="1033263"/>
    <lineage>
        <taxon>Eukaryota</taxon>
        <taxon>Fungi</taxon>
        <taxon>Dikarya</taxon>
        <taxon>Basidiomycota</taxon>
        <taxon>Agaricomycotina</taxon>
        <taxon>Agaricomycetes</taxon>
        <taxon>Agaricomycetidae</taxon>
        <taxon>Agaricales</taxon>
        <taxon>Marasmiineae</taxon>
        <taxon>Mycenaceae</taxon>
        <taxon>Mycena</taxon>
    </lineage>
</organism>
<accession>A0AAD7D9B8</accession>
<dbReference type="EMBL" id="JARKIE010000123">
    <property type="protein sequence ID" value="KAJ7680129.1"/>
    <property type="molecule type" value="Genomic_DNA"/>
</dbReference>
<dbReference type="AlphaFoldDB" id="A0AAD7D9B8"/>
<keyword evidence="2" id="KW-1185">Reference proteome</keyword>
<evidence type="ECO:0000313" key="2">
    <source>
        <dbReference type="Proteomes" id="UP001221757"/>
    </source>
</evidence>
<name>A0AAD7D9B8_MYCRO</name>
<reference evidence="1" key="1">
    <citation type="submission" date="2023-03" db="EMBL/GenBank/DDBJ databases">
        <title>Massive genome expansion in bonnet fungi (Mycena s.s.) driven by repeated elements and novel gene families across ecological guilds.</title>
        <authorList>
            <consortium name="Lawrence Berkeley National Laboratory"/>
            <person name="Harder C.B."/>
            <person name="Miyauchi S."/>
            <person name="Viragh M."/>
            <person name="Kuo A."/>
            <person name="Thoen E."/>
            <person name="Andreopoulos B."/>
            <person name="Lu D."/>
            <person name="Skrede I."/>
            <person name="Drula E."/>
            <person name="Henrissat B."/>
            <person name="Morin E."/>
            <person name="Kohler A."/>
            <person name="Barry K."/>
            <person name="LaButti K."/>
            <person name="Morin E."/>
            <person name="Salamov A."/>
            <person name="Lipzen A."/>
            <person name="Mereny Z."/>
            <person name="Hegedus B."/>
            <person name="Baldrian P."/>
            <person name="Stursova M."/>
            <person name="Weitz H."/>
            <person name="Taylor A."/>
            <person name="Grigoriev I.V."/>
            <person name="Nagy L.G."/>
            <person name="Martin F."/>
            <person name="Kauserud H."/>
        </authorList>
    </citation>
    <scope>NUCLEOTIDE SEQUENCE</scope>
    <source>
        <strain evidence="1">CBHHK067</strain>
    </source>
</reference>